<name>A0A4R2I2M0_9GAMM</name>
<evidence type="ECO:0000313" key="3">
    <source>
        <dbReference type="Proteomes" id="UP000294862"/>
    </source>
</evidence>
<organism evidence="2 3">
    <name type="scientific">Dokdonella fugitiva</name>
    <dbReference type="NCBI Taxonomy" id="328517"/>
    <lineage>
        <taxon>Bacteria</taxon>
        <taxon>Pseudomonadati</taxon>
        <taxon>Pseudomonadota</taxon>
        <taxon>Gammaproteobacteria</taxon>
        <taxon>Lysobacterales</taxon>
        <taxon>Rhodanobacteraceae</taxon>
        <taxon>Dokdonella</taxon>
    </lineage>
</organism>
<feature type="region of interest" description="Disordered" evidence="1">
    <location>
        <begin position="275"/>
        <end position="302"/>
    </location>
</feature>
<evidence type="ECO:0000256" key="1">
    <source>
        <dbReference type="SAM" id="MobiDB-lite"/>
    </source>
</evidence>
<sequence>MIRIFEILIALLIVFLLAVLVGVVLPDHGHIERTVEVPSPLRQVYDSVNSFRRFPQWTGMRAFDPNIKMTLSGPEAGVGAKVSWTSASPKVRDGSLTITKTEQDSSVEMALDNDWIGTNRTYKITLQPTANGKTVKVTESYDVDYGWNLVHRFGGLYINGEPSAIVQGNLASLSAMLAGFPNTDYKDQKIDVVNVEAKPVFLVNTKAKRSLEEVADATSTAMTEIEEALKKAGLTAAGPRMTITTEWGEEDYTFSVAVPVSATSFTLDGQTYNIETPVPNQSDEGVDESGQPKTYGPGEKDNKGYLVVDGNVRAALWYQGTALYTEYTGSAAQLPLIRLNQKAYAETHGYRYSEGGVGRFWDEFMSEPDTPVDQEVYRVYLPITR</sequence>
<dbReference type="InterPro" id="IPR023393">
    <property type="entry name" value="START-like_dom_sf"/>
</dbReference>
<dbReference type="RefSeq" id="WP_131999552.1">
    <property type="nucleotide sequence ID" value="NZ_JACGXM010000015.1"/>
</dbReference>
<protein>
    <submittedName>
        <fullName evidence="2">Polyketide cyclase/dehydrase/lipid transport protein</fullName>
    </submittedName>
</protein>
<dbReference type="EMBL" id="SLWQ01000008">
    <property type="protein sequence ID" value="TCO38333.1"/>
    <property type="molecule type" value="Genomic_DNA"/>
</dbReference>
<dbReference type="InterPro" id="IPR011256">
    <property type="entry name" value="Reg_factor_effector_dom_sf"/>
</dbReference>
<dbReference type="AlphaFoldDB" id="A0A4R2I2M0"/>
<reference evidence="2 3" key="1">
    <citation type="journal article" date="2015" name="Stand. Genomic Sci.">
        <title>Genomic Encyclopedia of Bacterial and Archaeal Type Strains, Phase III: the genomes of soil and plant-associated and newly described type strains.</title>
        <authorList>
            <person name="Whitman W.B."/>
            <person name="Woyke T."/>
            <person name="Klenk H.P."/>
            <person name="Zhou Y."/>
            <person name="Lilburn T.G."/>
            <person name="Beck B.J."/>
            <person name="De Vos P."/>
            <person name="Vandamme P."/>
            <person name="Eisen J.A."/>
            <person name="Garrity G."/>
            <person name="Hugenholtz P."/>
            <person name="Kyrpides N.C."/>
        </authorList>
    </citation>
    <scope>NUCLEOTIDE SEQUENCE [LARGE SCALE GENOMIC DNA]</scope>
    <source>
        <strain evidence="2 3">A3</strain>
    </source>
</reference>
<dbReference type="Proteomes" id="UP000294862">
    <property type="component" value="Unassembled WGS sequence"/>
</dbReference>
<dbReference type="Gene3D" id="3.20.80.10">
    <property type="entry name" value="Regulatory factor, effector binding domain"/>
    <property type="match status" value="1"/>
</dbReference>
<proteinExistence type="predicted"/>
<comment type="caution">
    <text evidence="2">The sequence shown here is derived from an EMBL/GenBank/DDBJ whole genome shotgun (WGS) entry which is preliminary data.</text>
</comment>
<gene>
    <name evidence="2" type="ORF">EV148_108171</name>
</gene>
<dbReference type="Gene3D" id="3.30.530.20">
    <property type="match status" value="1"/>
</dbReference>
<dbReference type="SUPFAM" id="SSF55961">
    <property type="entry name" value="Bet v1-like"/>
    <property type="match status" value="1"/>
</dbReference>
<evidence type="ECO:0000313" key="2">
    <source>
        <dbReference type="EMBL" id="TCO38333.1"/>
    </source>
</evidence>
<dbReference type="OrthoDB" id="5293446at2"/>
<accession>A0A4R2I2M0</accession>
<keyword evidence="3" id="KW-1185">Reference proteome</keyword>